<sequence length="87" mass="10312">MCLHHINEDLLLDVTVDFTWDEWLQLTCMQRTLYRDVMLENYSHLVSVGYCISKPEVVFKLEQGEEPWPLERAFPCRSDPGELVIIR</sequence>
<organism evidence="2">
    <name type="scientific">Balaenoptera musculus</name>
    <name type="common">Blue whale</name>
    <dbReference type="NCBI Taxonomy" id="9771"/>
    <lineage>
        <taxon>Eukaryota</taxon>
        <taxon>Metazoa</taxon>
        <taxon>Chordata</taxon>
        <taxon>Craniata</taxon>
        <taxon>Vertebrata</taxon>
        <taxon>Euteleostomi</taxon>
        <taxon>Mammalia</taxon>
        <taxon>Eutheria</taxon>
        <taxon>Laurasiatheria</taxon>
        <taxon>Artiodactyla</taxon>
        <taxon>Whippomorpha</taxon>
        <taxon>Cetacea</taxon>
        <taxon>Mysticeti</taxon>
        <taxon>Balaenopteridae</taxon>
        <taxon>Balaenoptera</taxon>
    </lineage>
</organism>
<dbReference type="InterPro" id="IPR036051">
    <property type="entry name" value="KRAB_dom_sf"/>
</dbReference>
<dbReference type="InterPro" id="IPR050169">
    <property type="entry name" value="Krueppel_C2H2_ZnF"/>
</dbReference>
<dbReference type="Gene3D" id="6.10.140.140">
    <property type="match status" value="1"/>
</dbReference>
<dbReference type="OMA" id="CLHHINE"/>
<dbReference type="PROSITE" id="PS50805">
    <property type="entry name" value="KRAB"/>
    <property type="match status" value="1"/>
</dbReference>
<dbReference type="Ensembl" id="ENSBMST00010026348.1">
    <property type="protein sequence ID" value="ENSBMSP00010023918.1"/>
    <property type="gene ID" value="ENSBMSG00010017391.1"/>
</dbReference>
<dbReference type="Pfam" id="PF01352">
    <property type="entry name" value="KRAB"/>
    <property type="match status" value="1"/>
</dbReference>
<reference evidence="2" key="1">
    <citation type="submission" date="2023-09" db="UniProtKB">
        <authorList>
            <consortium name="Ensembl"/>
        </authorList>
    </citation>
    <scope>IDENTIFICATION</scope>
</reference>
<dbReference type="GO" id="GO:0006355">
    <property type="term" value="P:regulation of DNA-templated transcription"/>
    <property type="evidence" value="ECO:0007669"/>
    <property type="project" value="InterPro"/>
</dbReference>
<evidence type="ECO:0000313" key="2">
    <source>
        <dbReference type="Ensembl" id="ENSBMSP00010023918.1"/>
    </source>
</evidence>
<dbReference type="InterPro" id="IPR001909">
    <property type="entry name" value="KRAB"/>
</dbReference>
<protein>
    <recommendedName>
        <fullName evidence="1">KRAB domain-containing protein</fullName>
    </recommendedName>
</protein>
<feature type="domain" description="KRAB" evidence="1">
    <location>
        <begin position="9"/>
        <end position="80"/>
    </location>
</feature>
<dbReference type="AlphaFoldDB" id="A0A8C0DPV5"/>
<name>A0A8C0DPV5_BALMU</name>
<proteinExistence type="predicted"/>
<evidence type="ECO:0000259" key="1">
    <source>
        <dbReference type="PROSITE" id="PS50805"/>
    </source>
</evidence>
<dbReference type="PANTHER" id="PTHR23232">
    <property type="entry name" value="KRAB DOMAIN C2H2 ZINC FINGER"/>
    <property type="match status" value="1"/>
</dbReference>
<dbReference type="GeneTree" id="ENSGT00940000162764"/>
<dbReference type="SUPFAM" id="SSF109640">
    <property type="entry name" value="KRAB domain (Kruppel-associated box)"/>
    <property type="match status" value="1"/>
</dbReference>
<dbReference type="PANTHER" id="PTHR23232:SF131">
    <property type="entry name" value="KRAB DOMAIN-CONTAINING PROTEIN"/>
    <property type="match status" value="1"/>
</dbReference>
<dbReference type="SMART" id="SM00349">
    <property type="entry name" value="KRAB"/>
    <property type="match status" value="1"/>
</dbReference>
<accession>A0A8C0DPV5</accession>
<dbReference type="CDD" id="cd07765">
    <property type="entry name" value="KRAB_A-box"/>
    <property type="match status" value="1"/>
</dbReference>